<name>F6G9I2_RALS8</name>
<dbReference type="PATRIC" id="fig|1031711.3.peg.4455"/>
<keyword evidence="1" id="KW-0614">Plasmid</keyword>
<gene>
    <name evidence="1" type="ordered locus">RSPO_m01261</name>
</gene>
<geneLocation type="plasmid" evidence="1">
    <name>megaplasmid</name>
</geneLocation>
<dbReference type="KEGG" id="rsn:RSPO_m01261"/>
<protein>
    <submittedName>
        <fullName evidence="1">Uncharacterized protein</fullName>
    </submittedName>
</protein>
<dbReference type="EMBL" id="CP002820">
    <property type="protein sequence ID" value="AEG71896.1"/>
    <property type="molecule type" value="Genomic_DNA"/>
</dbReference>
<sequence>MPVAPRYMDSHRSLRGFMRVSFSHGRGIAVALMLGAVSSGGAYAAPDDVFLQAEPASGEFSTFRAEGSYDTVNSTVDVFHLRGDQGRPDNAGDYRGGRLMLGYKLSPTWSASASYWRRGIDYGQDNNRIHTWMLALYYDPLAEPGARDRALFRFAAWGDYAAALQRSSTLRAGAATLTGVTIHHANDIQAEADLLVSGQLSERNQLTGFFGLGISRVSMSSLNARLQVGNCQFNVDIGSNNGGTGTLLAPCRIGNTTVSSASFPVNGSQFGMDFGQDFNYTSGYLNLGGSWRWKYDRFSTRLGYQFQYLIRNHVDSRVSAAGYSAIKTNHTLGLELGYAVAKNVDVFLRAQASVYNFVGTIPFLYNTTTAGRLDHAYGYVSIGVRFSGF</sequence>
<dbReference type="AlphaFoldDB" id="F6G9I2"/>
<dbReference type="Proteomes" id="UP000007953">
    <property type="component" value="Plasmid megaplasmid"/>
</dbReference>
<dbReference type="HOGENOM" id="CLU_064899_0_0_4"/>
<proteinExistence type="predicted"/>
<reference evidence="1" key="1">
    <citation type="journal article" date="2011" name="J. Bacteriol.">
        <title>Complete genome sequence of the plant pathogen Ralstonia solanacearum strain Po82.</title>
        <authorList>
            <person name="Xu J."/>
            <person name="Zheng H.J."/>
            <person name="Liu L."/>
            <person name="Pan Z.C."/>
            <person name="Prior P."/>
            <person name="Tang B."/>
            <person name="Xu J.S."/>
            <person name="Zhang H."/>
            <person name="Tian Q."/>
            <person name="Zhang L.Q."/>
            <person name="Feng J."/>
        </authorList>
    </citation>
    <scope>NUCLEOTIDE SEQUENCE [LARGE SCALE GENOMIC DNA]</scope>
    <source>
        <plasmid evidence="1">megaplasmid</plasmid>
        <plasmid evidence="1">Po82</plasmid>
    </source>
</reference>
<accession>F6G9I2</accession>
<evidence type="ECO:0000313" key="1">
    <source>
        <dbReference type="EMBL" id="AEG71896.1"/>
    </source>
</evidence>
<organism evidence="1">
    <name type="scientific">Ralstonia solanacearum (strain Po82)</name>
    <dbReference type="NCBI Taxonomy" id="1031711"/>
    <lineage>
        <taxon>Bacteria</taxon>
        <taxon>Pseudomonadati</taxon>
        <taxon>Pseudomonadota</taxon>
        <taxon>Betaproteobacteria</taxon>
        <taxon>Burkholderiales</taxon>
        <taxon>Burkholderiaceae</taxon>
        <taxon>Ralstonia</taxon>
        <taxon>Ralstonia solanacearum species complex</taxon>
    </lineage>
</organism>